<sequence length="29" mass="3254">MIIAVPLLVPVSFAHTRRDQPDHVEKGLN</sequence>
<protein>
    <submittedName>
        <fullName evidence="1">Uncharacterized protein</fullName>
    </submittedName>
</protein>
<dbReference type="AlphaFoldDB" id="A0A1C4Y8Z0"/>
<dbReference type="Proteomes" id="UP000198243">
    <property type="component" value="Chromosome I"/>
</dbReference>
<evidence type="ECO:0000313" key="1">
    <source>
        <dbReference type="EMBL" id="SCF17207.1"/>
    </source>
</evidence>
<proteinExistence type="predicted"/>
<gene>
    <name evidence="1" type="ORF">GA0070607_6438</name>
</gene>
<dbReference type="EMBL" id="LT607412">
    <property type="protein sequence ID" value="SCF17207.1"/>
    <property type="molecule type" value="Genomic_DNA"/>
</dbReference>
<keyword evidence="2" id="KW-1185">Reference proteome</keyword>
<reference evidence="2" key="1">
    <citation type="submission" date="2016-06" db="EMBL/GenBank/DDBJ databases">
        <authorList>
            <person name="Varghese N."/>
            <person name="Submissions Spin"/>
        </authorList>
    </citation>
    <scope>NUCLEOTIDE SEQUENCE [LARGE SCALE GENOMIC DNA]</scope>
    <source>
        <strain evidence="2">DSM 44875</strain>
    </source>
</reference>
<evidence type="ECO:0000313" key="2">
    <source>
        <dbReference type="Proteomes" id="UP000198243"/>
    </source>
</evidence>
<name>A0A1C4Y8Z0_9ACTN</name>
<organism evidence="1 2">
    <name type="scientific">Micromonospora coriariae</name>
    <dbReference type="NCBI Taxonomy" id="285665"/>
    <lineage>
        <taxon>Bacteria</taxon>
        <taxon>Bacillati</taxon>
        <taxon>Actinomycetota</taxon>
        <taxon>Actinomycetes</taxon>
        <taxon>Micromonosporales</taxon>
        <taxon>Micromonosporaceae</taxon>
        <taxon>Micromonospora</taxon>
    </lineage>
</organism>
<accession>A0A1C4Y8Z0</accession>